<dbReference type="FunFam" id="1.50.40.10:FF:000162">
    <property type="entry name" value="Mitochondrial substrate carrier protein-like"/>
    <property type="match status" value="1"/>
</dbReference>
<dbReference type="GO" id="GO:0016020">
    <property type="term" value="C:membrane"/>
    <property type="evidence" value="ECO:0007669"/>
    <property type="project" value="UniProtKB-SubCell"/>
</dbReference>
<dbReference type="Proteomes" id="UP001420932">
    <property type="component" value="Unassembled WGS sequence"/>
</dbReference>
<evidence type="ECO:0000256" key="9">
    <source>
        <dbReference type="SAM" id="MobiDB-lite"/>
    </source>
</evidence>
<name>A0AAP0PJK0_9MAGN</name>
<reference evidence="10 11" key="1">
    <citation type="submission" date="2024-01" db="EMBL/GenBank/DDBJ databases">
        <title>Genome assemblies of Stephania.</title>
        <authorList>
            <person name="Yang L."/>
        </authorList>
    </citation>
    <scope>NUCLEOTIDE SEQUENCE [LARGE SCALE GENOMIC DNA]</scope>
    <source>
        <strain evidence="10">YNDBR</strain>
        <tissue evidence="10">Leaf</tissue>
    </source>
</reference>
<feature type="repeat" description="Solcar" evidence="8">
    <location>
        <begin position="476"/>
        <end position="564"/>
    </location>
</feature>
<gene>
    <name evidence="10" type="ORF">Syun_013140</name>
</gene>
<feature type="repeat" description="Solcar" evidence="8">
    <location>
        <begin position="279"/>
        <end position="365"/>
    </location>
</feature>
<keyword evidence="7 8" id="KW-0472">Membrane</keyword>
<keyword evidence="3" id="KW-0813">Transport</keyword>
<keyword evidence="11" id="KW-1185">Reference proteome</keyword>
<evidence type="ECO:0000313" key="10">
    <source>
        <dbReference type="EMBL" id="KAK9143740.1"/>
    </source>
</evidence>
<dbReference type="SUPFAM" id="SSF103506">
    <property type="entry name" value="Mitochondrial carrier"/>
    <property type="match status" value="1"/>
</dbReference>
<feature type="region of interest" description="Disordered" evidence="9">
    <location>
        <begin position="157"/>
        <end position="177"/>
    </location>
</feature>
<keyword evidence="6" id="KW-1133">Transmembrane helix</keyword>
<evidence type="ECO:0008006" key="12">
    <source>
        <dbReference type="Google" id="ProtNLM"/>
    </source>
</evidence>
<evidence type="ECO:0000256" key="7">
    <source>
        <dbReference type="ARBA" id="ARBA00023136"/>
    </source>
</evidence>
<dbReference type="PROSITE" id="PS50920">
    <property type="entry name" value="SOLCAR"/>
    <property type="match status" value="2"/>
</dbReference>
<dbReference type="InterPro" id="IPR018108">
    <property type="entry name" value="MCP_transmembrane"/>
</dbReference>
<dbReference type="Pfam" id="PF00153">
    <property type="entry name" value="Mito_carr"/>
    <property type="match status" value="2"/>
</dbReference>
<evidence type="ECO:0000256" key="4">
    <source>
        <dbReference type="ARBA" id="ARBA00022692"/>
    </source>
</evidence>
<dbReference type="PANTHER" id="PTHR45667">
    <property type="entry name" value="S-ADENOSYLMETHIONINE MITOCHONDRIAL CARRIER PROTEIN"/>
    <property type="match status" value="1"/>
</dbReference>
<comment type="subcellular location">
    <subcellularLocation>
        <location evidence="1">Membrane</location>
        <topology evidence="1">Multi-pass membrane protein</topology>
    </subcellularLocation>
</comment>
<dbReference type="InterPro" id="IPR023395">
    <property type="entry name" value="MCP_dom_sf"/>
</dbReference>
<accession>A0AAP0PJK0</accession>
<evidence type="ECO:0000313" key="11">
    <source>
        <dbReference type="Proteomes" id="UP001420932"/>
    </source>
</evidence>
<dbReference type="EMBL" id="JBBNAF010000005">
    <property type="protein sequence ID" value="KAK9143740.1"/>
    <property type="molecule type" value="Genomic_DNA"/>
</dbReference>
<evidence type="ECO:0000256" key="2">
    <source>
        <dbReference type="ARBA" id="ARBA00006375"/>
    </source>
</evidence>
<sequence length="675" mass="74799">MAKASKTKRASIEYKLFSLDLGTDIGRVKDVSTANESQDVGSKQSESKSKEILTKARLVSAIGAVWDCANRPIPVFRPKGNVGDGERIDQKENLLHESQEERSNIVSVADTEFFSIGPRKIISSFGLFGSNVYNEKSWKGFKPRDIETCADENKTSQWKNSAGEDSGFGANSQCKDPPIDKTMEAVENAAESVNSLGLDYFLGPVSELKAKGDVSRTCRSALCSDYHIDKSDLSNCGDIQHVSEECKGAWSRETQTTELFIDDNSKIQTYSSMKDNQNHAFIKHGHAFAGALAGTFVSICLHPIDTVKTIVQSHGQCKRSGHHVLRSIISQRGVTGMYRGISSNIASSAPISALYTFTYETVKGALLPLLPEGYQSVAHCMAGGCSSIATSFIFTPSECIKQQMQVECQSISSEMDEASGAKARNIPHSIIKYDSLVPSSDFYGRRNHTSLFYLQFYTYEKLKQLIQSPAELNSPPNTFQTLLCGGLAGSTAALFTTPFDVVKTRLQTQIPGSLSKYEGVLDALQEIFKHEGLKGLYRGLTPRLIIYVSQGAIFFASYEFFKSILCLKVQRERFGERAINAFYSNYYGSSLSDNRVEYGAQQVLVADAKVDGWCQYSMRAESLVNRLTTADFSKQVAYCFQIEHDKLMLVYARLAKLQLRLLGWHSVLRHRGCRL</sequence>
<evidence type="ECO:0000256" key="5">
    <source>
        <dbReference type="ARBA" id="ARBA00022737"/>
    </source>
</evidence>
<dbReference type="AlphaFoldDB" id="A0AAP0PJK0"/>
<proteinExistence type="inferred from homology"/>
<evidence type="ECO:0000256" key="3">
    <source>
        <dbReference type="ARBA" id="ARBA00022448"/>
    </source>
</evidence>
<protein>
    <recommendedName>
        <fullName evidence="12">Mitochondrial carrier protein</fullName>
    </recommendedName>
</protein>
<keyword evidence="5" id="KW-0677">Repeat</keyword>
<organism evidence="10 11">
    <name type="scientific">Stephania yunnanensis</name>
    <dbReference type="NCBI Taxonomy" id="152371"/>
    <lineage>
        <taxon>Eukaryota</taxon>
        <taxon>Viridiplantae</taxon>
        <taxon>Streptophyta</taxon>
        <taxon>Embryophyta</taxon>
        <taxon>Tracheophyta</taxon>
        <taxon>Spermatophyta</taxon>
        <taxon>Magnoliopsida</taxon>
        <taxon>Ranunculales</taxon>
        <taxon>Menispermaceae</taxon>
        <taxon>Menispermoideae</taxon>
        <taxon>Cissampelideae</taxon>
        <taxon>Stephania</taxon>
    </lineage>
</organism>
<evidence type="ECO:0000256" key="8">
    <source>
        <dbReference type="PROSITE-ProRule" id="PRU00282"/>
    </source>
</evidence>
<evidence type="ECO:0000256" key="1">
    <source>
        <dbReference type="ARBA" id="ARBA00004141"/>
    </source>
</evidence>
<evidence type="ECO:0000256" key="6">
    <source>
        <dbReference type="ARBA" id="ARBA00022989"/>
    </source>
</evidence>
<dbReference type="Gene3D" id="1.50.40.10">
    <property type="entry name" value="Mitochondrial carrier domain"/>
    <property type="match status" value="2"/>
</dbReference>
<keyword evidence="4 8" id="KW-0812">Transmembrane</keyword>
<comment type="caution">
    <text evidence="10">The sequence shown here is derived from an EMBL/GenBank/DDBJ whole genome shotgun (WGS) entry which is preliminary data.</text>
</comment>
<comment type="similarity">
    <text evidence="2">Belongs to the mitochondrial carrier (TC 2.A.29) family.</text>
</comment>